<name>A0A377W977_KLEPN</name>
<dbReference type="EMBL" id="UGLB01000003">
    <property type="protein sequence ID" value="STT51386.1"/>
    <property type="molecule type" value="Genomic_DNA"/>
</dbReference>
<dbReference type="EC" id="1.1.1.6" evidence="1"/>
<sequence>MDRIIQSPGKYIQGAGAIKRLGDYLKPLAERLAGSR</sequence>
<dbReference type="Proteomes" id="UP000255099">
    <property type="component" value="Unassembled WGS sequence"/>
</dbReference>
<organism evidence="1 2">
    <name type="scientific">Klebsiella pneumoniae</name>
    <dbReference type="NCBI Taxonomy" id="573"/>
    <lineage>
        <taxon>Bacteria</taxon>
        <taxon>Pseudomonadati</taxon>
        <taxon>Pseudomonadota</taxon>
        <taxon>Gammaproteobacteria</taxon>
        <taxon>Enterobacterales</taxon>
        <taxon>Enterobacteriaceae</taxon>
        <taxon>Klebsiella/Raoultella group</taxon>
        <taxon>Klebsiella</taxon>
        <taxon>Klebsiella pneumoniae complex</taxon>
    </lineage>
</organism>
<evidence type="ECO:0000313" key="2">
    <source>
        <dbReference type="Proteomes" id="UP000255099"/>
    </source>
</evidence>
<proteinExistence type="predicted"/>
<reference evidence="1 2" key="1">
    <citation type="submission" date="2018-06" db="EMBL/GenBank/DDBJ databases">
        <authorList>
            <consortium name="Pathogen Informatics"/>
            <person name="Doyle S."/>
        </authorList>
    </citation>
    <scope>NUCLEOTIDE SEQUENCE [LARGE SCALE GENOMIC DNA]</scope>
    <source>
        <strain evidence="1 2">NCTC9637</strain>
    </source>
</reference>
<gene>
    <name evidence="1" type="primary">gldA_2</name>
    <name evidence="1" type="ORF">NCTC9637_06438</name>
</gene>
<dbReference type="GO" id="GO:0008888">
    <property type="term" value="F:glycerol dehydrogenase (NAD+) activity"/>
    <property type="evidence" value="ECO:0007669"/>
    <property type="project" value="UniProtKB-EC"/>
</dbReference>
<keyword evidence="1" id="KW-0560">Oxidoreductase</keyword>
<evidence type="ECO:0000313" key="1">
    <source>
        <dbReference type="EMBL" id="STT51386.1"/>
    </source>
</evidence>
<accession>A0A377W977</accession>
<protein>
    <submittedName>
        <fullName evidence="1">Glycerol dehydrogenase</fullName>
        <ecNumber evidence="1">1.1.1.6</ecNumber>
    </submittedName>
</protein>
<dbReference type="AlphaFoldDB" id="A0A377W977"/>